<comment type="caution">
    <text evidence="3">The sequence shown here is derived from an EMBL/GenBank/DDBJ whole genome shotgun (WGS) entry which is preliminary data.</text>
</comment>
<keyword evidence="2" id="KW-0472">Membrane</keyword>
<dbReference type="PANTHER" id="PTHR33870:SF4">
    <property type="entry name" value="CARDIOMYOPATHY-ASSOCIATED PROTEIN"/>
    <property type="match status" value="1"/>
</dbReference>
<feature type="compositionally biased region" description="Polar residues" evidence="1">
    <location>
        <begin position="101"/>
        <end position="110"/>
    </location>
</feature>
<feature type="region of interest" description="Disordered" evidence="1">
    <location>
        <begin position="487"/>
        <end position="507"/>
    </location>
</feature>
<evidence type="ECO:0000313" key="3">
    <source>
        <dbReference type="EMBL" id="GKV26169.1"/>
    </source>
</evidence>
<keyword evidence="4" id="KW-1185">Reference proteome</keyword>
<feature type="region of interest" description="Disordered" evidence="1">
    <location>
        <begin position="90"/>
        <end position="114"/>
    </location>
</feature>
<feature type="compositionally biased region" description="Acidic residues" evidence="1">
    <location>
        <begin position="215"/>
        <end position="235"/>
    </location>
</feature>
<reference evidence="3 4" key="1">
    <citation type="journal article" date="2021" name="Commun. Biol.">
        <title>The genome of Shorea leprosula (Dipterocarpaceae) highlights the ecological relevance of drought in aseasonal tropical rainforests.</title>
        <authorList>
            <person name="Ng K.K.S."/>
            <person name="Kobayashi M.J."/>
            <person name="Fawcett J.A."/>
            <person name="Hatakeyama M."/>
            <person name="Paape T."/>
            <person name="Ng C.H."/>
            <person name="Ang C.C."/>
            <person name="Tnah L.H."/>
            <person name="Lee C.T."/>
            <person name="Nishiyama T."/>
            <person name="Sese J."/>
            <person name="O'Brien M.J."/>
            <person name="Copetti D."/>
            <person name="Mohd Noor M.I."/>
            <person name="Ong R.C."/>
            <person name="Putra M."/>
            <person name="Sireger I.Z."/>
            <person name="Indrioko S."/>
            <person name="Kosugi Y."/>
            <person name="Izuno A."/>
            <person name="Isagi Y."/>
            <person name="Lee S.L."/>
            <person name="Shimizu K.K."/>
        </authorList>
    </citation>
    <scope>NUCLEOTIDE SEQUENCE [LARGE SCALE GENOMIC DNA]</scope>
    <source>
        <strain evidence="3">214</strain>
    </source>
</reference>
<evidence type="ECO:0000313" key="4">
    <source>
        <dbReference type="Proteomes" id="UP001054252"/>
    </source>
</evidence>
<protein>
    <submittedName>
        <fullName evidence="3">Uncharacterized protein</fullName>
    </submittedName>
</protein>
<feature type="region of interest" description="Disordered" evidence="1">
    <location>
        <begin position="211"/>
        <end position="235"/>
    </location>
</feature>
<dbReference type="Proteomes" id="UP001054252">
    <property type="component" value="Unassembled WGS sequence"/>
</dbReference>
<dbReference type="AlphaFoldDB" id="A0AAV5KNI4"/>
<dbReference type="EMBL" id="BPVZ01000071">
    <property type="protein sequence ID" value="GKV26169.1"/>
    <property type="molecule type" value="Genomic_DNA"/>
</dbReference>
<feature type="region of interest" description="Disordered" evidence="1">
    <location>
        <begin position="621"/>
        <end position="666"/>
    </location>
</feature>
<dbReference type="PANTHER" id="PTHR33870">
    <property type="entry name" value="CARDIOMYOPATHY-ASSOCIATED PROTEIN"/>
    <property type="match status" value="1"/>
</dbReference>
<feature type="region of interest" description="Disordered" evidence="1">
    <location>
        <begin position="1153"/>
        <end position="1216"/>
    </location>
</feature>
<organism evidence="3 4">
    <name type="scientific">Rubroshorea leprosula</name>
    <dbReference type="NCBI Taxonomy" id="152421"/>
    <lineage>
        <taxon>Eukaryota</taxon>
        <taxon>Viridiplantae</taxon>
        <taxon>Streptophyta</taxon>
        <taxon>Embryophyta</taxon>
        <taxon>Tracheophyta</taxon>
        <taxon>Spermatophyta</taxon>
        <taxon>Magnoliopsida</taxon>
        <taxon>eudicotyledons</taxon>
        <taxon>Gunneridae</taxon>
        <taxon>Pentapetalae</taxon>
        <taxon>rosids</taxon>
        <taxon>malvids</taxon>
        <taxon>Malvales</taxon>
        <taxon>Dipterocarpaceae</taxon>
        <taxon>Rubroshorea</taxon>
    </lineage>
</organism>
<feature type="compositionally biased region" description="Basic and acidic residues" evidence="1">
    <location>
        <begin position="1187"/>
        <end position="1216"/>
    </location>
</feature>
<feature type="compositionally biased region" description="Basic and acidic residues" evidence="1">
    <location>
        <begin position="635"/>
        <end position="666"/>
    </location>
</feature>
<keyword evidence="2" id="KW-1133">Transmembrane helix</keyword>
<accession>A0AAV5KNI4</accession>
<feature type="transmembrane region" description="Helical" evidence="2">
    <location>
        <begin position="37"/>
        <end position="68"/>
    </location>
</feature>
<proteinExistence type="predicted"/>
<keyword evidence="2" id="KW-0812">Transmembrane</keyword>
<feature type="compositionally biased region" description="Basic and acidic residues" evidence="1">
    <location>
        <begin position="1162"/>
        <end position="1179"/>
    </location>
</feature>
<name>A0AAV5KNI4_9ROSI</name>
<evidence type="ECO:0000256" key="1">
    <source>
        <dbReference type="SAM" id="MobiDB-lite"/>
    </source>
</evidence>
<gene>
    <name evidence="3" type="ORF">SLEP1_g35515</name>
</gene>
<sequence length="1216" mass="136224">MRIDAKGVQVFLWKTIGFSMNSFWKCVQKHPVVAGVLLVFFLVYLLLPSVFFILIFASSVLLGAAVFIRFRFNSKRQNVAEVWKKDSEKLSGDSLNDGVKRSTNPSFRSQKSVRRNVRKGNIGCDAHGNIITLINPLDEILGRNTWSKVKHTIVRKREGKTSSTFDDGETSSNNATKNIEAGDGRCLLFDSERSTSDPIWHEGFDKQCEKFSGDGEAEVESMEEAEEDDEEEVQEDGNKVLEWTEDDQKNLMDLGNSELERNRRLESLIARRRGRKLFKMAIENSVMNMDSAPPGPYAPIFVARNNQFDDLKNFDQEGLLIPDSAPSILLPGRNPFDLPYDAHEEKPNLTGDSFQQEFMAVPQKDIMFCRHESFCRGPFFPFKPKHDLQDPQFDLCFGTKERPRYSTFGMQSEDNGVNNHHKSSIMGSATNLVQLESLDPNQVINSESEELHPDELRMKEGNLIEIDGERREDPNGLQLSLVNELEVQTETDSIKDNQSSSSSSSEASEMILNRIKFPQVLSDHAQRSLVQAAPLKSPLKSTSLDRPPFDYSPTAIDKPRFDNRSFFNVPCHTPTYSIASDLQVEVSEVGSPRLMPLVDGAASFVDEDTITYDADVDKDITPESEEKWGGSFYQEGRDGKGSKSRELHETREEHTFNGHSDLNKKPEDSIVLPTVSENSLISFSPKTETIENGQSYPTDINHHNTEGVEPTVTEVEVSRMSNVSNESSPRSLKNRIREDFTVHSSSQANFERPEQNDGSNSPLQLLTLKQELPKPLARFEEEASNIHNVEPVVHANAAEVISSVSSEYNPVNSEWCYDQGIMAYEKTMEDNRNFEYIRDREGDHEELTKHNVGNEPEAVLKSIQDDRDEQNVPENNVPLAEQRFDDPSASSLHQRIGVEQDSITSGSCPSPRSVLLQQIPTDQNPQYSLENFVDHSPSNSSFRNMEGQSDTMVNSTEESDTINQINELNFDHMEGKKDSLIKSTEGKLKTTLISHWDAEDVSKPDKESNPSFGKLIEVTHANLIEHEASISHGKSQHENAHSNVPEATAKEEKFAPEVDNINNINESVANQITDNGKSNHVDIQCETQMSDRGESLVQPSNNSEATNAIYIEGTEYKYQRLSEEEGSAGPITKPAGESDTSSVINIEELRELISQESAKATPKPDENGLKCIENSKDRPQGLPEGDESSKPTEAEAKAVNTETKDGHIVDGHIVAE</sequence>
<evidence type="ECO:0000256" key="2">
    <source>
        <dbReference type="SAM" id="Phobius"/>
    </source>
</evidence>